<keyword evidence="2" id="KW-0175">Coiled coil</keyword>
<dbReference type="PANTHER" id="PTHR45228">
    <property type="entry name" value="CYCLIC DI-GMP PHOSPHODIESTERASE TM_0186-RELATED"/>
    <property type="match status" value="1"/>
</dbReference>
<dbReference type="InterPro" id="IPR003607">
    <property type="entry name" value="HD/PDEase_dom"/>
</dbReference>
<keyword evidence="1" id="KW-0597">Phosphoprotein</keyword>
<feature type="domain" description="Response regulatory" evidence="3">
    <location>
        <begin position="12"/>
        <end position="130"/>
    </location>
</feature>
<gene>
    <name evidence="5" type="ORF">Thimo_1690</name>
</gene>
<evidence type="ECO:0000256" key="1">
    <source>
        <dbReference type="PROSITE-ProRule" id="PRU00169"/>
    </source>
</evidence>
<dbReference type="InterPro" id="IPR011006">
    <property type="entry name" value="CheY-like_superfamily"/>
</dbReference>
<dbReference type="PROSITE" id="PS51832">
    <property type="entry name" value="HD_GYP"/>
    <property type="match status" value="1"/>
</dbReference>
<feature type="coiled-coil region" evidence="2">
    <location>
        <begin position="129"/>
        <end position="163"/>
    </location>
</feature>
<accession>L0GXD0</accession>
<dbReference type="InterPro" id="IPR037522">
    <property type="entry name" value="HD_GYP_dom"/>
</dbReference>
<dbReference type="SMART" id="SM00448">
    <property type="entry name" value="REC"/>
    <property type="match status" value="1"/>
</dbReference>
<dbReference type="RefSeq" id="WP_015280608.1">
    <property type="nucleotide sequence ID" value="NC_019940.1"/>
</dbReference>
<dbReference type="STRING" id="765912.Thimo_1690"/>
<dbReference type="InterPro" id="IPR001789">
    <property type="entry name" value="Sig_transdc_resp-reg_receiver"/>
</dbReference>
<proteinExistence type="predicted"/>
<dbReference type="Gene3D" id="1.10.3210.10">
    <property type="entry name" value="Hypothetical protein af1432"/>
    <property type="match status" value="1"/>
</dbReference>
<evidence type="ECO:0000259" key="4">
    <source>
        <dbReference type="PROSITE" id="PS51832"/>
    </source>
</evidence>
<protein>
    <submittedName>
        <fullName evidence="5">Response regulator containing a CheY-like receiver domain and an HD-GYP domain</fullName>
    </submittedName>
</protein>
<name>L0GXD0_9GAMM</name>
<feature type="modified residue" description="4-aspartylphosphate" evidence="1">
    <location>
        <position position="63"/>
    </location>
</feature>
<dbReference type="GO" id="GO:0000160">
    <property type="term" value="P:phosphorelay signal transduction system"/>
    <property type="evidence" value="ECO:0007669"/>
    <property type="project" value="InterPro"/>
</dbReference>
<reference evidence="5 6" key="1">
    <citation type="submission" date="2011-09" db="EMBL/GenBank/DDBJ databases">
        <title>Complete sequence of chromosome of Thioflavicoccus mobilis 8321.</title>
        <authorList>
            <consortium name="US DOE Joint Genome Institute"/>
            <person name="Lucas S."/>
            <person name="Han J."/>
            <person name="Lapidus A."/>
            <person name="Cheng J.-F."/>
            <person name="Goodwin L."/>
            <person name="Pitluck S."/>
            <person name="Peters L."/>
            <person name="Ovchinnikova G."/>
            <person name="Lu M."/>
            <person name="Detter J.C."/>
            <person name="Han C."/>
            <person name="Tapia R."/>
            <person name="Land M."/>
            <person name="Hauser L."/>
            <person name="Kyrpides N."/>
            <person name="Ivanova N."/>
            <person name="Pagani I."/>
            <person name="Vogl K."/>
            <person name="Liu Z."/>
            <person name="Imhoff J."/>
            <person name="Thiel V."/>
            <person name="Frigaard N.-U."/>
            <person name="Bryant D."/>
            <person name="Woyke T."/>
        </authorList>
    </citation>
    <scope>NUCLEOTIDE SEQUENCE [LARGE SCALE GENOMIC DNA]</scope>
    <source>
        <strain evidence="5 6">8321</strain>
    </source>
</reference>
<dbReference type="Proteomes" id="UP000010816">
    <property type="component" value="Chromosome"/>
</dbReference>
<dbReference type="Pfam" id="PF00072">
    <property type="entry name" value="Response_reg"/>
    <property type="match status" value="1"/>
</dbReference>
<dbReference type="PROSITE" id="PS50110">
    <property type="entry name" value="RESPONSE_REGULATORY"/>
    <property type="match status" value="1"/>
</dbReference>
<dbReference type="CDD" id="cd17551">
    <property type="entry name" value="REC_RpfG-like"/>
    <property type="match status" value="1"/>
</dbReference>
<dbReference type="HOGENOM" id="CLU_000445_92_10_6"/>
<sequence length="369" mass="41040">MSASIRDQHRPLVVIVDDQSTGRRILEQLVRDLDSNLEVAAFADGPAALECIKARTPDLILTDYVMPEMDGIAFIRCVRGIPACDDVPLVVVTIVDNKQVRYQALDAGATDFLNRPIDEHECRARCRNLLTLRNQQKLIQDRAALLEEQVNEATRAIKARERETLLRLAKAGEYRDEGTGDHVLRIARYCRLMAYSLGLPAVRCEHIELAAPMHDIGKVGIPDQILLKPTRLTREEFAIIQRHTEIGYEILKDSPSLYLQLGATIALCHHERFDGRGYPRGLAGEAIPLEARIVAVADVFDALTTVRPYKRAWAVSEAVQYIRSLSGNHLDPACVGAFLDCLDLIESVHRALAGDGKAMPVVRGSRGQQ</sequence>
<dbReference type="SUPFAM" id="SSF109604">
    <property type="entry name" value="HD-domain/PDEase-like"/>
    <property type="match status" value="1"/>
</dbReference>
<dbReference type="InterPro" id="IPR052020">
    <property type="entry name" value="Cyclic_di-GMP/3'3'-cGAMP_PDE"/>
</dbReference>
<dbReference type="eggNOG" id="COG3437">
    <property type="taxonomic scope" value="Bacteria"/>
</dbReference>
<feature type="domain" description="HD-GYP" evidence="4">
    <location>
        <begin position="157"/>
        <end position="354"/>
    </location>
</feature>
<dbReference type="CDD" id="cd00077">
    <property type="entry name" value="HDc"/>
    <property type="match status" value="1"/>
</dbReference>
<evidence type="ECO:0000313" key="5">
    <source>
        <dbReference type="EMBL" id="AGA90467.1"/>
    </source>
</evidence>
<dbReference type="SUPFAM" id="SSF52172">
    <property type="entry name" value="CheY-like"/>
    <property type="match status" value="1"/>
</dbReference>
<organism evidence="5 6">
    <name type="scientific">Thioflavicoccus mobilis 8321</name>
    <dbReference type="NCBI Taxonomy" id="765912"/>
    <lineage>
        <taxon>Bacteria</taxon>
        <taxon>Pseudomonadati</taxon>
        <taxon>Pseudomonadota</taxon>
        <taxon>Gammaproteobacteria</taxon>
        <taxon>Chromatiales</taxon>
        <taxon>Chromatiaceae</taxon>
        <taxon>Thioflavicoccus</taxon>
    </lineage>
</organism>
<dbReference type="OrthoDB" id="9802066at2"/>
<evidence type="ECO:0000259" key="3">
    <source>
        <dbReference type="PROSITE" id="PS50110"/>
    </source>
</evidence>
<dbReference type="GO" id="GO:0008081">
    <property type="term" value="F:phosphoric diester hydrolase activity"/>
    <property type="evidence" value="ECO:0007669"/>
    <property type="project" value="UniProtKB-ARBA"/>
</dbReference>
<dbReference type="EMBL" id="CP003051">
    <property type="protein sequence ID" value="AGA90467.1"/>
    <property type="molecule type" value="Genomic_DNA"/>
</dbReference>
<dbReference type="Gene3D" id="3.40.50.2300">
    <property type="match status" value="1"/>
</dbReference>
<dbReference type="AlphaFoldDB" id="L0GXD0"/>
<dbReference type="SMART" id="SM00471">
    <property type="entry name" value="HDc"/>
    <property type="match status" value="1"/>
</dbReference>
<evidence type="ECO:0000313" key="6">
    <source>
        <dbReference type="Proteomes" id="UP000010816"/>
    </source>
</evidence>
<dbReference type="Pfam" id="PF13487">
    <property type="entry name" value="HD_5"/>
    <property type="match status" value="1"/>
</dbReference>
<dbReference type="KEGG" id="tmb:Thimo_1690"/>
<evidence type="ECO:0000256" key="2">
    <source>
        <dbReference type="SAM" id="Coils"/>
    </source>
</evidence>
<keyword evidence="6" id="KW-1185">Reference proteome</keyword>
<dbReference type="PANTHER" id="PTHR45228:SF1">
    <property type="entry name" value="CYCLIC DI-GMP PHOSPHODIESTERASE TM_0186"/>
    <property type="match status" value="1"/>
</dbReference>
<dbReference type="PATRIC" id="fig|765912.4.peg.1657"/>